<accession>A0A0S7WQV3</accession>
<protein>
    <submittedName>
        <fullName evidence="1">Uncharacterized protein</fullName>
    </submittedName>
</protein>
<sequence length="71" mass="7556">MPLSGAALGMLQAFPGLLQGSWTTDGYERDVIYPSAKAVWVFFAAGGERVESISTTTWKALWGDASAVGFL</sequence>
<proteinExistence type="predicted"/>
<evidence type="ECO:0000313" key="2">
    <source>
        <dbReference type="Proteomes" id="UP000052008"/>
    </source>
</evidence>
<dbReference type="EMBL" id="LIZS01000055">
    <property type="protein sequence ID" value="KPJ52507.1"/>
    <property type="molecule type" value="Genomic_DNA"/>
</dbReference>
<comment type="caution">
    <text evidence="1">The sequence shown here is derived from an EMBL/GenBank/DDBJ whole genome shotgun (WGS) entry which is preliminary data.</text>
</comment>
<reference evidence="1 2" key="1">
    <citation type="journal article" date="2015" name="Microbiome">
        <title>Genomic resolution of linkages in carbon, nitrogen, and sulfur cycling among widespread estuary sediment bacteria.</title>
        <authorList>
            <person name="Baker B.J."/>
            <person name="Lazar C.S."/>
            <person name="Teske A.P."/>
            <person name="Dick G.J."/>
        </authorList>
    </citation>
    <scope>NUCLEOTIDE SEQUENCE [LARGE SCALE GENOMIC DNA]</scope>
    <source>
        <strain evidence="1">DG_24</strain>
    </source>
</reference>
<organism evidence="1 2">
    <name type="scientific">candidate division TA06 bacterium DG_24</name>
    <dbReference type="NCBI Taxonomy" id="1703770"/>
    <lineage>
        <taxon>Bacteria</taxon>
        <taxon>Bacteria division TA06</taxon>
    </lineage>
</organism>
<gene>
    <name evidence="1" type="ORF">AMJ39_07655</name>
</gene>
<dbReference type="AlphaFoldDB" id="A0A0S7WQV3"/>
<name>A0A0S7WQV3_UNCT6</name>
<dbReference type="Proteomes" id="UP000052008">
    <property type="component" value="Unassembled WGS sequence"/>
</dbReference>
<evidence type="ECO:0000313" key="1">
    <source>
        <dbReference type="EMBL" id="KPJ52507.1"/>
    </source>
</evidence>